<evidence type="ECO:0000256" key="1">
    <source>
        <dbReference type="SAM" id="Phobius"/>
    </source>
</evidence>
<sequence length="181" mass="20055">MRQLDRFDTAVDHAFAPLRGRIMYDRLFYILSALADHSLLWELMAATLAISPRRRPLAMRAAAALAAESVVINVIVKSLFSRERPIDQSYEHPHHLRYPLTSSFPSGHATAAFAAATLLSDRTWLRWLLYPLATLVALSRIHVRIHHASDVLGGAIIGLCFAKLIKYLLPVSSSPSTDGAS</sequence>
<accession>A0A0D8FXY5</accession>
<dbReference type="STRING" id="1121877.FEAC_00720"/>
<gene>
    <name evidence="3" type="primary">ybjG1</name>
    <name evidence="3" type="ORF">FEAC_00720</name>
</gene>
<dbReference type="AlphaFoldDB" id="A0A0D8FXY5"/>
<dbReference type="GO" id="GO:0050380">
    <property type="term" value="F:undecaprenyl-diphosphatase activity"/>
    <property type="evidence" value="ECO:0007669"/>
    <property type="project" value="UniProtKB-EC"/>
</dbReference>
<dbReference type="PANTHER" id="PTHR14969:SF13">
    <property type="entry name" value="AT30094P"/>
    <property type="match status" value="1"/>
</dbReference>
<keyword evidence="1" id="KW-1133">Transmembrane helix</keyword>
<dbReference type="Gene3D" id="1.20.144.10">
    <property type="entry name" value="Phosphatidic acid phosphatase type 2/haloperoxidase"/>
    <property type="match status" value="1"/>
</dbReference>
<feature type="domain" description="Phosphatidic acid phosphatase type 2/haloperoxidase" evidence="2">
    <location>
        <begin position="59"/>
        <end position="166"/>
    </location>
</feature>
<dbReference type="PANTHER" id="PTHR14969">
    <property type="entry name" value="SPHINGOSINE-1-PHOSPHATE PHOSPHOHYDROLASE"/>
    <property type="match status" value="1"/>
</dbReference>
<dbReference type="InterPro" id="IPR000326">
    <property type="entry name" value="PAP2/HPO"/>
</dbReference>
<dbReference type="Pfam" id="PF01569">
    <property type="entry name" value="PAP2"/>
    <property type="match status" value="1"/>
</dbReference>
<keyword evidence="1" id="KW-0472">Membrane</keyword>
<dbReference type="EMBL" id="JXUW01000001">
    <property type="protein sequence ID" value="KJE78080.1"/>
    <property type="molecule type" value="Genomic_DNA"/>
</dbReference>
<protein>
    <submittedName>
        <fullName evidence="3">Putative undecaprenyl-diphosphatase YbjG</fullName>
        <ecNumber evidence="3">3.6.1.27</ecNumber>
    </submittedName>
</protein>
<reference evidence="3 4" key="1">
    <citation type="submission" date="2015-01" db="EMBL/GenBank/DDBJ databases">
        <title>Draft genome of the acidophilic iron oxidizer Ferrimicrobium acidiphilum strain T23.</title>
        <authorList>
            <person name="Poehlein A."/>
            <person name="Eisen S."/>
            <person name="Schloemann M."/>
            <person name="Johnson B.D."/>
            <person name="Daniel R."/>
            <person name="Muehling M."/>
        </authorList>
    </citation>
    <scope>NUCLEOTIDE SEQUENCE [LARGE SCALE GENOMIC DNA]</scope>
    <source>
        <strain evidence="3 4">T23</strain>
    </source>
</reference>
<dbReference type="InterPro" id="IPR036938">
    <property type="entry name" value="PAP2/HPO_sf"/>
</dbReference>
<dbReference type="CDD" id="cd01610">
    <property type="entry name" value="PAP2_like"/>
    <property type="match status" value="1"/>
</dbReference>
<dbReference type="EC" id="3.6.1.27" evidence="3"/>
<keyword evidence="1" id="KW-0812">Transmembrane</keyword>
<comment type="caution">
    <text evidence="3">The sequence shown here is derived from an EMBL/GenBank/DDBJ whole genome shotgun (WGS) entry which is preliminary data.</text>
</comment>
<keyword evidence="4" id="KW-1185">Reference proteome</keyword>
<dbReference type="Proteomes" id="UP000032336">
    <property type="component" value="Unassembled WGS sequence"/>
</dbReference>
<feature type="transmembrane region" description="Helical" evidence="1">
    <location>
        <begin position="27"/>
        <end position="51"/>
    </location>
</feature>
<organism evidence="3 4">
    <name type="scientific">Ferrimicrobium acidiphilum DSM 19497</name>
    <dbReference type="NCBI Taxonomy" id="1121877"/>
    <lineage>
        <taxon>Bacteria</taxon>
        <taxon>Bacillati</taxon>
        <taxon>Actinomycetota</taxon>
        <taxon>Acidimicrobiia</taxon>
        <taxon>Acidimicrobiales</taxon>
        <taxon>Acidimicrobiaceae</taxon>
        <taxon>Ferrimicrobium</taxon>
    </lineage>
</organism>
<dbReference type="eggNOG" id="COG0671">
    <property type="taxonomic scope" value="Bacteria"/>
</dbReference>
<evidence type="ECO:0000313" key="4">
    <source>
        <dbReference type="Proteomes" id="UP000032336"/>
    </source>
</evidence>
<proteinExistence type="predicted"/>
<dbReference type="SMART" id="SM00014">
    <property type="entry name" value="acidPPc"/>
    <property type="match status" value="1"/>
</dbReference>
<name>A0A0D8FXY5_9ACTN</name>
<evidence type="ECO:0000259" key="2">
    <source>
        <dbReference type="SMART" id="SM00014"/>
    </source>
</evidence>
<evidence type="ECO:0000313" key="3">
    <source>
        <dbReference type="EMBL" id="KJE78080.1"/>
    </source>
</evidence>
<dbReference type="SUPFAM" id="SSF48317">
    <property type="entry name" value="Acid phosphatase/Vanadium-dependent haloperoxidase"/>
    <property type="match status" value="1"/>
</dbReference>
<keyword evidence="3" id="KW-0378">Hydrolase</keyword>